<gene>
    <name evidence="1" type="ORF">IMCC3088_2100</name>
</gene>
<protein>
    <submittedName>
        <fullName evidence="1">Uncharacterized protein</fullName>
    </submittedName>
</protein>
<evidence type="ECO:0000313" key="1">
    <source>
        <dbReference type="EMBL" id="EGG29180.1"/>
    </source>
</evidence>
<evidence type="ECO:0000313" key="2">
    <source>
        <dbReference type="Proteomes" id="UP000005615"/>
    </source>
</evidence>
<sequence length="160" mass="17539">MKAITTLILLLGFAAAQTASSQVVGPEEIGPALVWTVQGDFRDIKQDIVTTIEAKGLVVSYTAYAANMLARTSEAVEDAKPVYDQGESILFCKADLSHELAQQDPHNIVLCPYSISLYTLIDAPTTTYVSVRLPALQVPAYIAVHDLLEQIVEQALEWYR</sequence>
<dbReference type="InterPro" id="IPR035923">
    <property type="entry name" value="TT1751-like_sf"/>
</dbReference>
<proteinExistence type="predicted"/>
<dbReference type="eggNOG" id="COG3439">
    <property type="taxonomic scope" value="Bacteria"/>
</dbReference>
<dbReference type="Gene3D" id="3.30.310.70">
    <property type="entry name" value="TT1751-like domain"/>
    <property type="match status" value="1"/>
</dbReference>
<dbReference type="SUPFAM" id="SSF103247">
    <property type="entry name" value="TT1751-like"/>
    <property type="match status" value="1"/>
</dbReference>
<dbReference type="RefSeq" id="WP_009576275.1">
    <property type="nucleotide sequence ID" value="NZ_AEIG01000062.1"/>
</dbReference>
<reference evidence="1 2" key="1">
    <citation type="journal article" date="2011" name="J. Bacteriol.">
        <title>Genome sequence of strain IMCC3088, a proteorhodopsin-containing marine bacterium belonging to the OM60/NOR5 clade.</title>
        <authorList>
            <person name="Jang Y."/>
            <person name="Oh H.M."/>
            <person name="Kang I."/>
            <person name="Lee K."/>
            <person name="Yang S.J."/>
            <person name="Cho J.C."/>
        </authorList>
    </citation>
    <scope>NUCLEOTIDE SEQUENCE [LARGE SCALE GENOMIC DNA]</scope>
    <source>
        <strain evidence="1 2">IMCC3088</strain>
    </source>
</reference>
<dbReference type="AlphaFoldDB" id="F3L3A8"/>
<dbReference type="OrthoDB" id="7363179at2"/>
<dbReference type="Proteomes" id="UP000005615">
    <property type="component" value="Unassembled WGS sequence"/>
</dbReference>
<name>F3L3A8_9GAMM</name>
<organism evidence="1 2">
    <name type="scientific">Aequoribacter fuscus</name>
    <dbReference type="NCBI Taxonomy" id="2518989"/>
    <lineage>
        <taxon>Bacteria</taxon>
        <taxon>Pseudomonadati</taxon>
        <taxon>Pseudomonadota</taxon>
        <taxon>Gammaproteobacteria</taxon>
        <taxon>Cellvibrionales</taxon>
        <taxon>Halieaceae</taxon>
        <taxon>Aequoribacter</taxon>
    </lineage>
</organism>
<dbReference type="STRING" id="2518989.IMCC3088_2100"/>
<accession>F3L3A8</accession>
<keyword evidence="2" id="KW-1185">Reference proteome</keyword>
<dbReference type="EMBL" id="AEIG01000062">
    <property type="protein sequence ID" value="EGG29180.1"/>
    <property type="molecule type" value="Genomic_DNA"/>
</dbReference>
<comment type="caution">
    <text evidence="1">The sequence shown here is derived from an EMBL/GenBank/DDBJ whole genome shotgun (WGS) entry which is preliminary data.</text>
</comment>